<dbReference type="EMBL" id="GEDR01000029">
    <property type="protein sequence ID" value="JAV01933.1"/>
    <property type="molecule type" value="mRNA"/>
</dbReference>
<organism evidence="9">
    <name type="scientific">Bothrops atrox</name>
    <name type="common">Barba amarilla</name>
    <name type="synonym">Fer-de-lance</name>
    <dbReference type="NCBI Taxonomy" id="8725"/>
    <lineage>
        <taxon>Eukaryota</taxon>
        <taxon>Metazoa</taxon>
        <taxon>Chordata</taxon>
        <taxon>Craniata</taxon>
        <taxon>Vertebrata</taxon>
        <taxon>Euteleostomi</taxon>
        <taxon>Lepidosauria</taxon>
        <taxon>Squamata</taxon>
        <taxon>Bifurcata</taxon>
        <taxon>Unidentata</taxon>
        <taxon>Episquamata</taxon>
        <taxon>Toxicofera</taxon>
        <taxon>Serpentes</taxon>
        <taxon>Colubroidea</taxon>
        <taxon>Viperidae</taxon>
        <taxon>Crotalinae</taxon>
        <taxon>Bothrops</taxon>
    </lineage>
</organism>
<dbReference type="SUPFAM" id="SSF56436">
    <property type="entry name" value="C-type lectin-like"/>
    <property type="match status" value="1"/>
</dbReference>
<dbReference type="InterPro" id="IPR001304">
    <property type="entry name" value="C-type_lectin-like"/>
</dbReference>
<comment type="similarity">
    <text evidence="2">Belongs to the snaclec family.</text>
</comment>
<evidence type="ECO:0000256" key="4">
    <source>
        <dbReference type="ARBA" id="ARBA00022656"/>
    </source>
</evidence>
<evidence type="ECO:0000256" key="3">
    <source>
        <dbReference type="ARBA" id="ARBA00022525"/>
    </source>
</evidence>
<dbReference type="InterPro" id="IPR016187">
    <property type="entry name" value="CTDL_fold"/>
</dbReference>
<dbReference type="GO" id="GO:0005576">
    <property type="term" value="C:extracellular region"/>
    <property type="evidence" value="ECO:0007669"/>
    <property type="project" value="UniProtKB-SubCell"/>
</dbReference>
<feature type="domain" description="C-type lectin" evidence="8">
    <location>
        <begin position="32"/>
        <end position="147"/>
    </location>
</feature>
<dbReference type="InterPro" id="IPR018378">
    <property type="entry name" value="C-type_lectin_CS"/>
</dbReference>
<dbReference type="FunFam" id="3.10.100.10:FF:000087">
    <property type="entry name" value="Snaclec rhodocetin subunit delta"/>
    <property type="match status" value="1"/>
</dbReference>
<keyword evidence="5" id="KW-1015">Disulfide bond</keyword>
<feature type="chain" id="PRO_5013245078" evidence="7">
    <location>
        <begin position="24"/>
        <end position="150"/>
    </location>
</feature>
<dbReference type="PANTHER" id="PTHR22803">
    <property type="entry name" value="MANNOSE, PHOSPHOLIPASE, LECTIN RECEPTOR RELATED"/>
    <property type="match status" value="1"/>
</dbReference>
<accession>A0A1L8D640</accession>
<evidence type="ECO:0000256" key="6">
    <source>
        <dbReference type="ARBA" id="ARBA00023240"/>
    </source>
</evidence>
<dbReference type="InterPro" id="IPR050111">
    <property type="entry name" value="C-type_lectin/snaclec_domain"/>
</dbReference>
<evidence type="ECO:0000256" key="7">
    <source>
        <dbReference type="SAM" id="SignalP"/>
    </source>
</evidence>
<keyword evidence="6" id="KW-1199">Hemostasis impairing toxin</keyword>
<dbReference type="AlphaFoldDB" id="A0A1L8D640"/>
<keyword evidence="3" id="KW-0964">Secreted</keyword>
<dbReference type="PROSITE" id="PS50041">
    <property type="entry name" value="C_TYPE_LECTIN_2"/>
    <property type="match status" value="1"/>
</dbReference>
<feature type="signal peptide" evidence="7">
    <location>
        <begin position="1"/>
        <end position="23"/>
    </location>
</feature>
<evidence type="ECO:0000256" key="2">
    <source>
        <dbReference type="ARBA" id="ARBA00006747"/>
    </source>
</evidence>
<evidence type="ECO:0000259" key="8">
    <source>
        <dbReference type="PROSITE" id="PS50041"/>
    </source>
</evidence>
<evidence type="ECO:0000256" key="5">
    <source>
        <dbReference type="ARBA" id="ARBA00023157"/>
    </source>
</evidence>
<dbReference type="Pfam" id="PF00059">
    <property type="entry name" value="Lectin_C"/>
    <property type="match status" value="1"/>
</dbReference>
<proteinExistence type="evidence at transcript level"/>
<dbReference type="InterPro" id="IPR016186">
    <property type="entry name" value="C-type_lectin-like/link_sf"/>
</dbReference>
<dbReference type="SMART" id="SM00034">
    <property type="entry name" value="CLECT"/>
    <property type="match status" value="1"/>
</dbReference>
<keyword evidence="4" id="KW-0800">Toxin</keyword>
<name>A0A1L8D640_BOTAT</name>
<dbReference type="GO" id="GO:0090729">
    <property type="term" value="F:toxin activity"/>
    <property type="evidence" value="ECO:0007669"/>
    <property type="project" value="UniProtKB-KW"/>
</dbReference>
<sequence length="150" mass="17169">MGRFIFVSFGLLVVFLSLSGTGADCPPDWSPYEGHCYKLFQQQMNWEDAEEFCTQQQTGGHLVSFQSREEADFVVSLTSPILRDSFVWTGLGDVWKGCSFEWSDGTDLSYKDNYQFVVTEYECVASKTTDNQWWSRDCTKLAYVVCKIQA</sequence>
<keyword evidence="7" id="KW-0732">Signal</keyword>
<dbReference type="PROSITE" id="PS00615">
    <property type="entry name" value="C_TYPE_LECTIN_1"/>
    <property type="match status" value="1"/>
</dbReference>
<comment type="subcellular location">
    <subcellularLocation>
        <location evidence="1">Secreted</location>
    </subcellularLocation>
</comment>
<dbReference type="Gene3D" id="3.10.100.10">
    <property type="entry name" value="Mannose-Binding Protein A, subunit A"/>
    <property type="match status" value="1"/>
</dbReference>
<evidence type="ECO:0000313" key="9">
    <source>
        <dbReference type="EMBL" id="JAV01933.1"/>
    </source>
</evidence>
<evidence type="ECO:0000256" key="1">
    <source>
        <dbReference type="ARBA" id="ARBA00004613"/>
    </source>
</evidence>
<reference evidence="9" key="1">
    <citation type="submission" date="2015-11" db="EMBL/GenBank/DDBJ databases">
        <title>Transcriptomic analysis of venom glands from five Bothrops atrox snakes.</title>
        <authorList>
            <person name="Amazonas D.R."/>
            <person name="Nishiyama M.Y.Jr."/>
            <person name="Gibbs H.L."/>
            <person name="Rokyta D.R."/>
            <person name="Junqueira-de-Azevedo I.L."/>
            <person name="Moura-da-Silva A.M."/>
        </authorList>
    </citation>
    <scope>NUCLEOTIDE SEQUENCE</scope>
    <source>
        <strain evidence="9">Tapajos National Forest</strain>
        <tissue evidence="9">Venom gland</tissue>
    </source>
</reference>
<protein>
    <submittedName>
        <fullName evidence="9">BATXCTL15</fullName>
    </submittedName>
</protein>